<dbReference type="GO" id="GO:0008168">
    <property type="term" value="F:methyltransferase activity"/>
    <property type="evidence" value="ECO:0007669"/>
    <property type="project" value="UniProtKB-KW"/>
</dbReference>
<gene>
    <name evidence="6" type="ORF">ACFFSA_52390</name>
</gene>
<organism evidence="6 7">
    <name type="scientific">Nonomuraea helvata</name>
    <dbReference type="NCBI Taxonomy" id="37484"/>
    <lineage>
        <taxon>Bacteria</taxon>
        <taxon>Bacillati</taxon>
        <taxon>Actinomycetota</taxon>
        <taxon>Actinomycetes</taxon>
        <taxon>Streptosporangiales</taxon>
        <taxon>Streptosporangiaceae</taxon>
        <taxon>Nonomuraea</taxon>
    </lineage>
</organism>
<feature type="region of interest" description="Disordered" evidence="4">
    <location>
        <begin position="159"/>
        <end position="179"/>
    </location>
</feature>
<dbReference type="Gene3D" id="3.40.50.150">
    <property type="entry name" value="Vaccinia Virus protein VP39"/>
    <property type="match status" value="1"/>
</dbReference>
<evidence type="ECO:0000256" key="2">
    <source>
        <dbReference type="ARBA" id="ARBA00022603"/>
    </source>
</evidence>
<dbReference type="PANTHER" id="PTHR44942:SF4">
    <property type="entry name" value="METHYLTRANSFERASE TYPE 11 DOMAIN-CONTAINING PROTEIN"/>
    <property type="match status" value="1"/>
</dbReference>
<feature type="domain" description="Methyltransferase type 11" evidence="5">
    <location>
        <begin position="43"/>
        <end position="129"/>
    </location>
</feature>
<comment type="caution">
    <text evidence="6">The sequence shown here is derived from an EMBL/GenBank/DDBJ whole genome shotgun (WGS) entry which is preliminary data.</text>
</comment>
<proteinExistence type="inferred from homology"/>
<dbReference type="SUPFAM" id="SSF53335">
    <property type="entry name" value="S-adenosyl-L-methionine-dependent methyltransferases"/>
    <property type="match status" value="1"/>
</dbReference>
<keyword evidence="2 6" id="KW-0489">Methyltransferase</keyword>
<dbReference type="InterPro" id="IPR051052">
    <property type="entry name" value="Diverse_substrate_MTase"/>
</dbReference>
<name>A0ABV5SJ43_9ACTN</name>
<evidence type="ECO:0000256" key="3">
    <source>
        <dbReference type="ARBA" id="ARBA00022679"/>
    </source>
</evidence>
<dbReference type="EMBL" id="JBHMBW010000108">
    <property type="protein sequence ID" value="MFB9631715.1"/>
    <property type="molecule type" value="Genomic_DNA"/>
</dbReference>
<dbReference type="InterPro" id="IPR013216">
    <property type="entry name" value="Methyltransf_11"/>
</dbReference>
<dbReference type="PANTHER" id="PTHR44942">
    <property type="entry name" value="METHYLTRANSF_11 DOMAIN-CONTAINING PROTEIN"/>
    <property type="match status" value="1"/>
</dbReference>
<sequence length="251" mass="27868">MTVDRERSVVFGEAVEQYDSARPDYPAQLITDVLEYAPPGPALEVGAGTGKATAGFAARGADLTCIEPDPRMAAALTAKCPGARVEIGFFEAYVPDRAFTLLYSAQAWHWIDERRRWDLAHATLAPSGAVAVFWNHYVVTDPDLRAALAAVDSRYGVTTSSMHRDGSPRAERSEHELAHDPRYTDLDQRHYTRTDRYGTGRYLDLARSVSAYRILAPDTREEVMEEFAALLGRDGVDLTFTTDLTLARRAR</sequence>
<dbReference type="GO" id="GO:0032259">
    <property type="term" value="P:methylation"/>
    <property type="evidence" value="ECO:0007669"/>
    <property type="project" value="UniProtKB-KW"/>
</dbReference>
<evidence type="ECO:0000259" key="5">
    <source>
        <dbReference type="Pfam" id="PF08241"/>
    </source>
</evidence>
<evidence type="ECO:0000256" key="1">
    <source>
        <dbReference type="ARBA" id="ARBA00008361"/>
    </source>
</evidence>
<evidence type="ECO:0000256" key="4">
    <source>
        <dbReference type="SAM" id="MobiDB-lite"/>
    </source>
</evidence>
<dbReference type="CDD" id="cd02440">
    <property type="entry name" value="AdoMet_MTases"/>
    <property type="match status" value="1"/>
</dbReference>
<protein>
    <submittedName>
        <fullName evidence="6">Methyltransferase domain-containing protein</fullName>
    </submittedName>
</protein>
<dbReference type="Pfam" id="PF08241">
    <property type="entry name" value="Methyltransf_11"/>
    <property type="match status" value="1"/>
</dbReference>
<dbReference type="Proteomes" id="UP001589532">
    <property type="component" value="Unassembled WGS sequence"/>
</dbReference>
<accession>A0ABV5SJ43</accession>
<dbReference type="RefSeq" id="WP_344994174.1">
    <property type="nucleotide sequence ID" value="NZ_BAAAXV010000008.1"/>
</dbReference>
<feature type="compositionally biased region" description="Basic and acidic residues" evidence="4">
    <location>
        <begin position="162"/>
        <end position="179"/>
    </location>
</feature>
<evidence type="ECO:0000313" key="6">
    <source>
        <dbReference type="EMBL" id="MFB9631715.1"/>
    </source>
</evidence>
<keyword evidence="7" id="KW-1185">Reference proteome</keyword>
<reference evidence="6 7" key="1">
    <citation type="submission" date="2024-09" db="EMBL/GenBank/DDBJ databases">
        <authorList>
            <person name="Sun Q."/>
            <person name="Mori K."/>
        </authorList>
    </citation>
    <scope>NUCLEOTIDE SEQUENCE [LARGE SCALE GENOMIC DNA]</scope>
    <source>
        <strain evidence="6 7">JCM 3143</strain>
    </source>
</reference>
<dbReference type="InterPro" id="IPR029063">
    <property type="entry name" value="SAM-dependent_MTases_sf"/>
</dbReference>
<keyword evidence="3" id="KW-0808">Transferase</keyword>
<evidence type="ECO:0000313" key="7">
    <source>
        <dbReference type="Proteomes" id="UP001589532"/>
    </source>
</evidence>
<comment type="similarity">
    <text evidence="1">Belongs to the methyltransferase superfamily.</text>
</comment>